<feature type="transmembrane region" description="Helical" evidence="6">
    <location>
        <begin position="118"/>
        <end position="138"/>
    </location>
</feature>
<feature type="transmembrane region" description="Helical" evidence="6">
    <location>
        <begin position="216"/>
        <end position="238"/>
    </location>
</feature>
<name>A0A562E4V6_RHORH</name>
<dbReference type="Pfam" id="PF07690">
    <property type="entry name" value="MFS_1"/>
    <property type="match status" value="1"/>
</dbReference>
<dbReference type="PROSITE" id="PS50850">
    <property type="entry name" value="MFS"/>
    <property type="match status" value="1"/>
</dbReference>
<feature type="transmembrane region" description="Helical" evidence="6">
    <location>
        <begin position="55"/>
        <end position="77"/>
    </location>
</feature>
<dbReference type="EMBL" id="VLJT01000017">
    <property type="protein sequence ID" value="TWH17045.1"/>
    <property type="molecule type" value="Genomic_DNA"/>
</dbReference>
<dbReference type="RefSeq" id="WP_145691700.1">
    <property type="nucleotide sequence ID" value="NZ_VLJT01000017.1"/>
</dbReference>
<accession>A0A562E4V6</accession>
<feature type="transmembrane region" description="Helical" evidence="6">
    <location>
        <begin position="173"/>
        <end position="195"/>
    </location>
</feature>
<dbReference type="GO" id="GO:0022857">
    <property type="term" value="F:transmembrane transporter activity"/>
    <property type="evidence" value="ECO:0007669"/>
    <property type="project" value="InterPro"/>
</dbReference>
<dbReference type="Gene3D" id="1.20.1250.20">
    <property type="entry name" value="MFS general substrate transporter like domains"/>
    <property type="match status" value="1"/>
</dbReference>
<organism evidence="8 9">
    <name type="scientific">Rhodococcus rhodochrous J45</name>
    <dbReference type="NCBI Taxonomy" id="935266"/>
    <lineage>
        <taxon>Bacteria</taxon>
        <taxon>Bacillati</taxon>
        <taxon>Actinomycetota</taxon>
        <taxon>Actinomycetes</taxon>
        <taxon>Mycobacteriales</taxon>
        <taxon>Nocardiaceae</taxon>
        <taxon>Rhodococcus</taxon>
    </lineage>
</organism>
<feature type="transmembrane region" description="Helical" evidence="6">
    <location>
        <begin position="275"/>
        <end position="298"/>
    </location>
</feature>
<protein>
    <submittedName>
        <fullName evidence="8">Putative MFS family arabinose efflux permease</fullName>
    </submittedName>
</protein>
<evidence type="ECO:0000313" key="8">
    <source>
        <dbReference type="EMBL" id="TWH17045.1"/>
    </source>
</evidence>
<keyword evidence="2 6" id="KW-0812">Transmembrane</keyword>
<feature type="domain" description="Major facilitator superfamily (MFS) profile" evidence="7">
    <location>
        <begin position="21"/>
        <end position="392"/>
    </location>
</feature>
<feature type="transmembrane region" description="Helical" evidence="6">
    <location>
        <begin position="250"/>
        <end position="268"/>
    </location>
</feature>
<dbReference type="InterPro" id="IPR053200">
    <property type="entry name" value="YfmO-like"/>
</dbReference>
<evidence type="ECO:0000256" key="6">
    <source>
        <dbReference type="SAM" id="Phobius"/>
    </source>
</evidence>
<feature type="region of interest" description="Disordered" evidence="5">
    <location>
        <begin position="389"/>
        <end position="418"/>
    </location>
</feature>
<reference evidence="8 9" key="1">
    <citation type="submission" date="2019-07" db="EMBL/GenBank/DDBJ databases">
        <title>Genome sequencing of lignin-degrading bacterial isolates.</title>
        <authorList>
            <person name="Gladden J."/>
        </authorList>
    </citation>
    <scope>NUCLEOTIDE SEQUENCE [LARGE SCALE GENOMIC DNA]</scope>
    <source>
        <strain evidence="8 9">J45</strain>
    </source>
</reference>
<feature type="transmembrane region" description="Helical" evidence="6">
    <location>
        <begin position="89"/>
        <end position="112"/>
    </location>
</feature>
<gene>
    <name evidence="8" type="ORF">L618_000200001260</name>
</gene>
<dbReference type="AlphaFoldDB" id="A0A562E4V6"/>
<dbReference type="InterPro" id="IPR011701">
    <property type="entry name" value="MFS"/>
</dbReference>
<feature type="transmembrane region" description="Helical" evidence="6">
    <location>
        <begin position="335"/>
        <end position="356"/>
    </location>
</feature>
<comment type="caution">
    <text evidence="8">The sequence shown here is derived from an EMBL/GenBank/DDBJ whole genome shotgun (WGS) entry which is preliminary data.</text>
</comment>
<dbReference type="PRINTS" id="PR01035">
    <property type="entry name" value="TCRTETA"/>
</dbReference>
<dbReference type="InterPro" id="IPR001958">
    <property type="entry name" value="Tet-R_TetA/multi-R_MdtG-like"/>
</dbReference>
<evidence type="ECO:0000313" key="9">
    <source>
        <dbReference type="Proteomes" id="UP000317573"/>
    </source>
</evidence>
<comment type="subcellular location">
    <subcellularLocation>
        <location evidence="1">Cell membrane</location>
        <topology evidence="1">Multi-pass membrane protein</topology>
    </subcellularLocation>
</comment>
<feature type="transmembrane region" description="Helical" evidence="6">
    <location>
        <begin position="304"/>
        <end position="323"/>
    </location>
</feature>
<evidence type="ECO:0000256" key="3">
    <source>
        <dbReference type="ARBA" id="ARBA00022989"/>
    </source>
</evidence>
<evidence type="ECO:0000259" key="7">
    <source>
        <dbReference type="PROSITE" id="PS50850"/>
    </source>
</evidence>
<keyword evidence="4 6" id="KW-0472">Membrane</keyword>
<evidence type="ECO:0000256" key="1">
    <source>
        <dbReference type="ARBA" id="ARBA00004651"/>
    </source>
</evidence>
<proteinExistence type="predicted"/>
<evidence type="ECO:0000256" key="5">
    <source>
        <dbReference type="SAM" id="MobiDB-lite"/>
    </source>
</evidence>
<dbReference type="InterPro" id="IPR036259">
    <property type="entry name" value="MFS_trans_sf"/>
</dbReference>
<sequence length="418" mass="42235">MSSKAVSDPRHPRPRIALPRAAWAISFATVGVFMGIGVVSPILPSLADELGGSPAQVSLLFTSYMAVMGLAMVVTGWISSRTGVRTTLLVGLALIAAAAVGSSASWALGPIIGFRAGWGLGNALFVATALAAIVAAMPGQRSRAITYYEAAVGAGIATGPLVGGLLGQISWRAAFLGSALLVALSFTLLAVVLPRTPRAAEPTSLVAPFRALAHRGLFSVAAVSLLYHLGLFTVFSYAPFVLGFSPAHTGFVFSGWGVCLVFASVVAAPRLRGSVGAVPTVAASLALFATTIALVAVFTENRAVVTVCIVVSGLFVGVLNALVTEIGMHASPVDGATAAASYSFVRFGGGACAPWLAGWLGEATTPSVPFAAAAGATALGLGALAFGRKRLPPRPRPDVSGEGGPDRATVGSPSTIRG</sequence>
<dbReference type="Proteomes" id="UP000317573">
    <property type="component" value="Unassembled WGS sequence"/>
</dbReference>
<evidence type="ECO:0000256" key="4">
    <source>
        <dbReference type="ARBA" id="ARBA00023136"/>
    </source>
</evidence>
<feature type="transmembrane region" description="Helical" evidence="6">
    <location>
        <begin position="21"/>
        <end position="43"/>
    </location>
</feature>
<dbReference type="PANTHER" id="PTHR43683">
    <property type="entry name" value="MULTIDRUG EFFLUX PROTEIN YFMO"/>
    <property type="match status" value="1"/>
</dbReference>
<keyword evidence="3 6" id="KW-1133">Transmembrane helix</keyword>
<dbReference type="InterPro" id="IPR020846">
    <property type="entry name" value="MFS_dom"/>
</dbReference>
<evidence type="ECO:0000256" key="2">
    <source>
        <dbReference type="ARBA" id="ARBA00022692"/>
    </source>
</evidence>
<dbReference type="PANTHER" id="PTHR43683:SF1">
    <property type="entry name" value="MULTIDRUG EFFLUX PROTEIN YFMO"/>
    <property type="match status" value="1"/>
</dbReference>
<feature type="transmembrane region" description="Helical" evidence="6">
    <location>
        <begin position="368"/>
        <end position="387"/>
    </location>
</feature>
<feature type="transmembrane region" description="Helical" evidence="6">
    <location>
        <begin position="145"/>
        <end position="167"/>
    </location>
</feature>
<dbReference type="SUPFAM" id="SSF103473">
    <property type="entry name" value="MFS general substrate transporter"/>
    <property type="match status" value="1"/>
</dbReference>
<dbReference type="GO" id="GO:0005886">
    <property type="term" value="C:plasma membrane"/>
    <property type="evidence" value="ECO:0007669"/>
    <property type="project" value="UniProtKB-SubCell"/>
</dbReference>